<dbReference type="STRING" id="927083.DB32_003320"/>
<gene>
    <name evidence="2" type="ORF">DB32_003320</name>
</gene>
<sequence>MTGVEPRSTGFPAPSSGQLGLRGELWQRKPARARNEA</sequence>
<evidence type="ECO:0000313" key="3">
    <source>
        <dbReference type="Proteomes" id="UP000034883"/>
    </source>
</evidence>
<protein>
    <submittedName>
        <fullName evidence="2">Uncharacterized protein</fullName>
    </submittedName>
</protein>
<organism evidence="2 3">
    <name type="scientific">Sandaracinus amylolyticus</name>
    <dbReference type="NCBI Taxonomy" id="927083"/>
    <lineage>
        <taxon>Bacteria</taxon>
        <taxon>Pseudomonadati</taxon>
        <taxon>Myxococcota</taxon>
        <taxon>Polyangia</taxon>
        <taxon>Polyangiales</taxon>
        <taxon>Sandaracinaceae</taxon>
        <taxon>Sandaracinus</taxon>
    </lineage>
</organism>
<name>A0A0F6W398_9BACT</name>
<dbReference type="EMBL" id="CP011125">
    <property type="protein sequence ID" value="AKF06171.1"/>
    <property type="molecule type" value="Genomic_DNA"/>
</dbReference>
<accession>A0A0F6W398</accession>
<proteinExistence type="predicted"/>
<keyword evidence="3" id="KW-1185">Reference proteome</keyword>
<dbReference type="KEGG" id="samy:DB32_003320"/>
<evidence type="ECO:0000313" key="2">
    <source>
        <dbReference type="EMBL" id="AKF06171.1"/>
    </source>
</evidence>
<dbReference type="Proteomes" id="UP000034883">
    <property type="component" value="Chromosome"/>
</dbReference>
<evidence type="ECO:0000256" key="1">
    <source>
        <dbReference type="SAM" id="MobiDB-lite"/>
    </source>
</evidence>
<reference evidence="2 3" key="1">
    <citation type="submission" date="2015-03" db="EMBL/GenBank/DDBJ databases">
        <title>Genome assembly of Sandaracinus amylolyticus DSM 53668.</title>
        <authorList>
            <person name="Sharma G."/>
            <person name="Subramanian S."/>
        </authorList>
    </citation>
    <scope>NUCLEOTIDE SEQUENCE [LARGE SCALE GENOMIC DNA]</scope>
    <source>
        <strain evidence="2 3">DSM 53668</strain>
    </source>
</reference>
<feature type="region of interest" description="Disordered" evidence="1">
    <location>
        <begin position="1"/>
        <end position="37"/>
    </location>
</feature>
<dbReference type="AlphaFoldDB" id="A0A0F6W398"/>